<organism evidence="2 3">
    <name type="scientific">Trichuris suis</name>
    <name type="common">pig whipworm</name>
    <dbReference type="NCBI Taxonomy" id="68888"/>
    <lineage>
        <taxon>Eukaryota</taxon>
        <taxon>Metazoa</taxon>
        <taxon>Ecdysozoa</taxon>
        <taxon>Nematoda</taxon>
        <taxon>Enoplea</taxon>
        <taxon>Dorylaimia</taxon>
        <taxon>Trichinellida</taxon>
        <taxon>Trichuridae</taxon>
        <taxon>Trichuris</taxon>
    </lineage>
</organism>
<gene>
    <name evidence="2" type="ORF">M513_12861</name>
</gene>
<dbReference type="AlphaFoldDB" id="A0A085LMS7"/>
<dbReference type="EMBL" id="KL363382">
    <property type="protein sequence ID" value="KFD46273.1"/>
    <property type="molecule type" value="Genomic_DNA"/>
</dbReference>
<reference evidence="2 3" key="1">
    <citation type="journal article" date="2014" name="Nat. Genet.">
        <title>Genome and transcriptome of the porcine whipworm Trichuris suis.</title>
        <authorList>
            <person name="Jex A.R."/>
            <person name="Nejsum P."/>
            <person name="Schwarz E.M."/>
            <person name="Hu L."/>
            <person name="Young N.D."/>
            <person name="Hall R.S."/>
            <person name="Korhonen P.K."/>
            <person name="Liao S."/>
            <person name="Thamsborg S."/>
            <person name="Xia J."/>
            <person name="Xu P."/>
            <person name="Wang S."/>
            <person name="Scheerlinck J.P."/>
            <person name="Hofmann A."/>
            <person name="Sternberg P.W."/>
            <person name="Wang J."/>
            <person name="Gasser R.B."/>
        </authorList>
    </citation>
    <scope>NUCLEOTIDE SEQUENCE [LARGE SCALE GENOMIC DNA]</scope>
    <source>
        <strain evidence="2">DCEP-RM93M</strain>
    </source>
</reference>
<evidence type="ECO:0000313" key="3">
    <source>
        <dbReference type="Proteomes" id="UP000030764"/>
    </source>
</evidence>
<feature type="region of interest" description="Disordered" evidence="1">
    <location>
        <begin position="1"/>
        <end position="23"/>
    </location>
</feature>
<keyword evidence="3" id="KW-1185">Reference proteome</keyword>
<proteinExistence type="predicted"/>
<evidence type="ECO:0000313" key="2">
    <source>
        <dbReference type="EMBL" id="KFD46273.1"/>
    </source>
</evidence>
<feature type="compositionally biased region" description="Basic and acidic residues" evidence="1">
    <location>
        <begin position="7"/>
        <end position="18"/>
    </location>
</feature>
<name>A0A085LMS7_9BILA</name>
<feature type="region of interest" description="Disordered" evidence="1">
    <location>
        <begin position="64"/>
        <end position="97"/>
    </location>
</feature>
<evidence type="ECO:0000256" key="1">
    <source>
        <dbReference type="SAM" id="MobiDB-lite"/>
    </source>
</evidence>
<dbReference type="Proteomes" id="UP000030764">
    <property type="component" value="Unassembled WGS sequence"/>
</dbReference>
<feature type="compositionally biased region" description="Basic and acidic residues" evidence="1">
    <location>
        <begin position="72"/>
        <end position="85"/>
    </location>
</feature>
<sequence length="97" mass="10773">MKTKSPVKGDPRDTHSETRSSLACAGRRVTCRGRLVRIYGCTAMNRWEHITGKGSLVEMAHTKRMHSGTCEKGIDQRTLTRENIRPHTNGDVPAGNV</sequence>
<accession>A0A085LMS7</accession>
<protein>
    <submittedName>
        <fullName evidence="2">Uncharacterized protein</fullName>
    </submittedName>
</protein>